<dbReference type="PANTHER" id="PTHR24229:SF40">
    <property type="entry name" value="ALLATOSTATIN C RECEPTOR 1-RELATED"/>
    <property type="match status" value="1"/>
</dbReference>
<feature type="transmembrane region" description="Helical" evidence="10">
    <location>
        <begin position="145"/>
        <end position="165"/>
    </location>
</feature>
<feature type="compositionally biased region" description="Pro residues" evidence="9">
    <location>
        <begin position="416"/>
        <end position="427"/>
    </location>
</feature>
<dbReference type="WBParaSite" id="MBELARI_LOCUS10907">
    <property type="protein sequence ID" value="MBELARI_LOCUS10907"/>
    <property type="gene ID" value="MBELARI_LOCUS10907"/>
</dbReference>
<dbReference type="GO" id="GO:0005886">
    <property type="term" value="C:plasma membrane"/>
    <property type="evidence" value="ECO:0007669"/>
    <property type="project" value="UniProtKB-SubCell"/>
</dbReference>
<dbReference type="PROSITE" id="PS50262">
    <property type="entry name" value="G_PROTEIN_RECEP_F1_2"/>
    <property type="match status" value="1"/>
</dbReference>
<reference evidence="13" key="1">
    <citation type="submission" date="2024-02" db="UniProtKB">
        <authorList>
            <consortium name="WormBaseParasite"/>
        </authorList>
    </citation>
    <scope>IDENTIFICATION</scope>
</reference>
<keyword evidence="3 10" id="KW-0812">Transmembrane</keyword>
<keyword evidence="4 10" id="KW-1133">Transmembrane helix</keyword>
<evidence type="ECO:0000256" key="1">
    <source>
        <dbReference type="ARBA" id="ARBA00004651"/>
    </source>
</evidence>
<comment type="subcellular location">
    <subcellularLocation>
        <location evidence="1">Cell membrane</location>
        <topology evidence="1">Multi-pass membrane protein</topology>
    </subcellularLocation>
</comment>
<dbReference type="AlphaFoldDB" id="A0AAF3EAF9"/>
<evidence type="ECO:0000256" key="2">
    <source>
        <dbReference type="ARBA" id="ARBA00022475"/>
    </source>
</evidence>
<feature type="transmembrane region" description="Helical" evidence="10">
    <location>
        <begin position="290"/>
        <end position="313"/>
    </location>
</feature>
<protein>
    <submittedName>
        <fullName evidence="13">G-protein coupled receptors family 1 profile domain-containing protein</fullName>
    </submittedName>
</protein>
<sequence>MSQEEIDVTGFEEITVTVPLKGVRQWVWITYSSFNVIGFAVNLWVLYVVSPLLLTSTAKVPKSILFYIFCLCISDLMTMIGMLLLIIEVVLGTWTFGYWPCLAYLVFDGLNKFMAPIIVFLISRTCYTTVCLGKKTRDRAASVKWAFLQLLFALMGVMFIMRPVFRHGQVFTFNLSANNETRQVTVMRKCSFLPPADEEFWFNIIACGASYVMPLIGIIYCYISVPFFLRKRALNSIVSSSNVDAAIKRVVATVLVLCAVYLFCWSPYWFTMFFNSLLNDQGLSAKAVVIVSYFIHLLPYVSCVAYPVIFTVMNRGIKAAHEKLAREHRKRFRSIADDATNTLRNAISRKTTMVRSRLSSFIVQSKEDLTQTDFTSSAISGQYLAVKNSNGSMSPQLVVGFPSPERDFSGSASPSDAPPLSFPPQNPPQIRLSPSDDEMNEGETLL</sequence>
<name>A0AAF3EAF9_9BILA</name>
<evidence type="ECO:0000256" key="4">
    <source>
        <dbReference type="ARBA" id="ARBA00022989"/>
    </source>
</evidence>
<evidence type="ECO:0000313" key="13">
    <source>
        <dbReference type="WBParaSite" id="MBELARI_LOCUS10907"/>
    </source>
</evidence>
<keyword evidence="5" id="KW-0297">G-protein coupled receptor</keyword>
<dbReference type="PRINTS" id="PR00237">
    <property type="entry name" value="GPCRRHODOPSN"/>
</dbReference>
<evidence type="ECO:0000256" key="8">
    <source>
        <dbReference type="ARBA" id="ARBA00023224"/>
    </source>
</evidence>
<evidence type="ECO:0000256" key="7">
    <source>
        <dbReference type="ARBA" id="ARBA00023170"/>
    </source>
</evidence>
<feature type="transmembrane region" description="Helical" evidence="10">
    <location>
        <begin position="28"/>
        <end position="54"/>
    </location>
</feature>
<evidence type="ECO:0000259" key="11">
    <source>
        <dbReference type="PROSITE" id="PS50262"/>
    </source>
</evidence>
<dbReference type="GO" id="GO:0004930">
    <property type="term" value="F:G protein-coupled receptor activity"/>
    <property type="evidence" value="ECO:0007669"/>
    <property type="project" value="UniProtKB-KW"/>
</dbReference>
<keyword evidence="6 10" id="KW-0472">Membrane</keyword>
<organism evidence="12 13">
    <name type="scientific">Mesorhabditis belari</name>
    <dbReference type="NCBI Taxonomy" id="2138241"/>
    <lineage>
        <taxon>Eukaryota</taxon>
        <taxon>Metazoa</taxon>
        <taxon>Ecdysozoa</taxon>
        <taxon>Nematoda</taxon>
        <taxon>Chromadorea</taxon>
        <taxon>Rhabditida</taxon>
        <taxon>Rhabditina</taxon>
        <taxon>Rhabditomorpha</taxon>
        <taxon>Rhabditoidea</taxon>
        <taxon>Rhabditidae</taxon>
        <taxon>Mesorhabditinae</taxon>
        <taxon>Mesorhabditis</taxon>
    </lineage>
</organism>
<keyword evidence="12" id="KW-1185">Reference proteome</keyword>
<feature type="region of interest" description="Disordered" evidence="9">
    <location>
        <begin position="402"/>
        <end position="446"/>
    </location>
</feature>
<feature type="transmembrane region" description="Helical" evidence="10">
    <location>
        <begin position="200"/>
        <end position="229"/>
    </location>
</feature>
<feature type="transmembrane region" description="Helical" evidence="10">
    <location>
        <begin position="250"/>
        <end position="270"/>
    </location>
</feature>
<proteinExistence type="predicted"/>
<dbReference type="CDD" id="cd00637">
    <property type="entry name" value="7tm_classA_rhodopsin-like"/>
    <property type="match status" value="1"/>
</dbReference>
<evidence type="ECO:0000256" key="10">
    <source>
        <dbReference type="SAM" id="Phobius"/>
    </source>
</evidence>
<evidence type="ECO:0000256" key="3">
    <source>
        <dbReference type="ARBA" id="ARBA00022692"/>
    </source>
</evidence>
<dbReference type="SUPFAM" id="SSF81321">
    <property type="entry name" value="Family A G protein-coupled receptor-like"/>
    <property type="match status" value="1"/>
</dbReference>
<evidence type="ECO:0000313" key="12">
    <source>
        <dbReference type="Proteomes" id="UP000887575"/>
    </source>
</evidence>
<feature type="transmembrane region" description="Helical" evidence="10">
    <location>
        <begin position="66"/>
        <end position="93"/>
    </location>
</feature>
<dbReference type="InterPro" id="IPR017452">
    <property type="entry name" value="GPCR_Rhodpsn_7TM"/>
</dbReference>
<dbReference type="InterPro" id="IPR000276">
    <property type="entry name" value="GPCR_Rhodpsn"/>
</dbReference>
<evidence type="ECO:0000256" key="5">
    <source>
        <dbReference type="ARBA" id="ARBA00023040"/>
    </source>
</evidence>
<dbReference type="Pfam" id="PF00001">
    <property type="entry name" value="7tm_1"/>
    <property type="match status" value="1"/>
</dbReference>
<feature type="domain" description="G-protein coupled receptors family 1 profile" evidence="11">
    <location>
        <begin position="41"/>
        <end position="310"/>
    </location>
</feature>
<feature type="compositionally biased region" description="Acidic residues" evidence="9">
    <location>
        <begin position="435"/>
        <end position="446"/>
    </location>
</feature>
<keyword evidence="2" id="KW-1003">Cell membrane</keyword>
<dbReference type="GO" id="GO:0043005">
    <property type="term" value="C:neuron projection"/>
    <property type="evidence" value="ECO:0007669"/>
    <property type="project" value="TreeGrafter"/>
</dbReference>
<evidence type="ECO:0000256" key="6">
    <source>
        <dbReference type="ARBA" id="ARBA00023136"/>
    </source>
</evidence>
<accession>A0AAF3EAF9</accession>
<evidence type="ECO:0000256" key="9">
    <source>
        <dbReference type="SAM" id="MobiDB-lite"/>
    </source>
</evidence>
<dbReference type="GO" id="GO:0042277">
    <property type="term" value="F:peptide binding"/>
    <property type="evidence" value="ECO:0007669"/>
    <property type="project" value="TreeGrafter"/>
</dbReference>
<keyword evidence="8" id="KW-0807">Transducer</keyword>
<dbReference type="PANTHER" id="PTHR24229">
    <property type="entry name" value="NEUROPEPTIDES RECEPTOR"/>
    <property type="match status" value="1"/>
</dbReference>
<dbReference type="Proteomes" id="UP000887575">
    <property type="component" value="Unassembled WGS sequence"/>
</dbReference>
<dbReference type="Gene3D" id="1.20.1070.10">
    <property type="entry name" value="Rhodopsin 7-helix transmembrane proteins"/>
    <property type="match status" value="1"/>
</dbReference>
<keyword evidence="7" id="KW-0675">Receptor</keyword>